<protein>
    <submittedName>
        <fullName evidence="2">Uncharacterized protein</fullName>
    </submittedName>
</protein>
<dbReference type="InterPro" id="IPR019410">
    <property type="entry name" value="Methyltransf_16"/>
</dbReference>
<dbReference type="STRING" id="4846.A0A367KVD7"/>
<dbReference type="Pfam" id="PF10294">
    <property type="entry name" value="Methyltransf_16"/>
    <property type="match status" value="1"/>
</dbReference>
<evidence type="ECO:0000256" key="1">
    <source>
        <dbReference type="SAM" id="MobiDB-lite"/>
    </source>
</evidence>
<name>A0A367KVD7_RHIST</name>
<gene>
    <name evidence="2" type="ORF">CU098_013661</name>
</gene>
<proteinExistence type="predicted"/>
<dbReference type="AlphaFoldDB" id="A0A367KVD7"/>
<dbReference type="Proteomes" id="UP000253551">
    <property type="component" value="Unassembled WGS sequence"/>
</dbReference>
<feature type="region of interest" description="Disordered" evidence="1">
    <location>
        <begin position="360"/>
        <end position="382"/>
    </location>
</feature>
<reference evidence="2 3" key="1">
    <citation type="journal article" date="2018" name="G3 (Bethesda)">
        <title>Phylogenetic and Phylogenomic Definition of Rhizopus Species.</title>
        <authorList>
            <person name="Gryganskyi A.P."/>
            <person name="Golan J."/>
            <person name="Dolatabadi S."/>
            <person name="Mondo S."/>
            <person name="Robb S."/>
            <person name="Idnurm A."/>
            <person name="Muszewska A."/>
            <person name="Steczkiewicz K."/>
            <person name="Masonjones S."/>
            <person name="Liao H.L."/>
            <person name="Gajdeczka M.T."/>
            <person name="Anike F."/>
            <person name="Vuek A."/>
            <person name="Anishchenko I.M."/>
            <person name="Voigt K."/>
            <person name="de Hoog G.S."/>
            <person name="Smith M.E."/>
            <person name="Heitman J."/>
            <person name="Vilgalys R."/>
            <person name="Stajich J.E."/>
        </authorList>
    </citation>
    <scope>NUCLEOTIDE SEQUENCE [LARGE SCALE GENOMIC DNA]</scope>
    <source>
        <strain evidence="2 3">LSU 92-RS-03</strain>
    </source>
</reference>
<dbReference type="OrthoDB" id="443981at2759"/>
<feature type="compositionally biased region" description="Acidic residues" evidence="1">
    <location>
        <begin position="414"/>
        <end position="423"/>
    </location>
</feature>
<dbReference type="Gene3D" id="3.40.50.150">
    <property type="entry name" value="Vaccinia Virus protein VP39"/>
    <property type="match status" value="1"/>
</dbReference>
<dbReference type="EMBL" id="PJQM01000224">
    <property type="protein sequence ID" value="RCI06124.1"/>
    <property type="molecule type" value="Genomic_DNA"/>
</dbReference>
<sequence length="444" mass="51126">MKVEDLLELIESSTSNSFVNKKRQKEPVDTMLDRLDQLIELSTHIYLDTNFDDQEEDRCIVSFNDMRKANEMTNSIIIKIVSCEIMFNDGKDDERIERASRILAHMSGRGAAGSITRTWHIPFLNPDGDKREMKLRLHEPCYIGNDIGFKTWGAAPLLAKKLLQENLIPHLGESRVLELGSGTGMVGLVCDQLGAISVHMTDYHPRVLDNVAYNVKLNHSKATVSKLDFIEIANSDEPQEAYDIVIASDLLYEIEHAQHLPVAVNKLMKNEFYFMIPLRSTHWEEVECFEDKMRSFNFTLIDKQDVQVEEELEGTHQIKYAFVVSSFSFIFMPKTPPLLLPTDWALDNNHNNNEVIYNDEEEDSSESNALNNENGFTFMKHGEDTNFTQHSQAKSVSSSAAIFQKNSTQKQQEDDQEENTWEETMQDLQTEFQLYMEEYNQIKK</sequence>
<comment type="caution">
    <text evidence="2">The sequence shown here is derived from an EMBL/GenBank/DDBJ whole genome shotgun (WGS) entry which is preliminary data.</text>
</comment>
<dbReference type="SUPFAM" id="SSF53335">
    <property type="entry name" value="S-adenosyl-L-methionine-dependent methyltransferases"/>
    <property type="match status" value="1"/>
</dbReference>
<dbReference type="PANTHER" id="PTHR14614">
    <property type="entry name" value="HEPATOCELLULAR CARCINOMA-ASSOCIATED ANTIGEN"/>
    <property type="match status" value="1"/>
</dbReference>
<organism evidence="2 3">
    <name type="scientific">Rhizopus stolonifer</name>
    <name type="common">Rhizopus nigricans</name>
    <dbReference type="NCBI Taxonomy" id="4846"/>
    <lineage>
        <taxon>Eukaryota</taxon>
        <taxon>Fungi</taxon>
        <taxon>Fungi incertae sedis</taxon>
        <taxon>Mucoromycota</taxon>
        <taxon>Mucoromycotina</taxon>
        <taxon>Mucoromycetes</taxon>
        <taxon>Mucorales</taxon>
        <taxon>Mucorineae</taxon>
        <taxon>Rhizopodaceae</taxon>
        <taxon>Rhizopus</taxon>
    </lineage>
</organism>
<dbReference type="InterPro" id="IPR029063">
    <property type="entry name" value="SAM-dependent_MTases_sf"/>
</dbReference>
<keyword evidence="3" id="KW-1185">Reference proteome</keyword>
<accession>A0A367KVD7</accession>
<feature type="region of interest" description="Disordered" evidence="1">
    <location>
        <begin position="398"/>
        <end position="423"/>
    </location>
</feature>
<evidence type="ECO:0000313" key="2">
    <source>
        <dbReference type="EMBL" id="RCI06124.1"/>
    </source>
</evidence>
<feature type="compositionally biased region" description="Polar residues" evidence="1">
    <location>
        <begin position="398"/>
        <end position="410"/>
    </location>
</feature>
<dbReference type="CDD" id="cd02440">
    <property type="entry name" value="AdoMet_MTases"/>
    <property type="match status" value="1"/>
</dbReference>
<evidence type="ECO:0000313" key="3">
    <source>
        <dbReference type="Proteomes" id="UP000253551"/>
    </source>
</evidence>